<comment type="caution">
    <text evidence="7">The sequence shown here is derived from an EMBL/GenBank/DDBJ whole genome shotgun (WGS) entry which is preliminary data.</text>
</comment>
<evidence type="ECO:0000256" key="4">
    <source>
        <dbReference type="SAM" id="MobiDB-lite"/>
    </source>
</evidence>
<dbReference type="SUPFAM" id="SSF46785">
    <property type="entry name" value="Winged helix' DNA-binding domain"/>
    <property type="match status" value="1"/>
</dbReference>
<dbReference type="InterPro" id="IPR036388">
    <property type="entry name" value="WH-like_DNA-bd_sf"/>
</dbReference>
<dbReference type="RefSeq" id="WP_344554786.1">
    <property type="nucleotide sequence ID" value="NZ_BAAANS010000036.1"/>
</dbReference>
<keyword evidence="2" id="KW-0238">DNA-binding</keyword>
<feature type="compositionally biased region" description="Gly residues" evidence="4">
    <location>
        <begin position="23"/>
        <end position="38"/>
    </location>
</feature>
<evidence type="ECO:0000256" key="1">
    <source>
        <dbReference type="ARBA" id="ARBA00023015"/>
    </source>
</evidence>
<dbReference type="PANTHER" id="PTHR30136">
    <property type="entry name" value="HELIX-TURN-HELIX TRANSCRIPTIONAL REGULATOR, ICLR FAMILY"/>
    <property type="match status" value="1"/>
</dbReference>
<dbReference type="Pfam" id="PF09339">
    <property type="entry name" value="HTH_IclR"/>
    <property type="match status" value="1"/>
</dbReference>
<dbReference type="InterPro" id="IPR036390">
    <property type="entry name" value="WH_DNA-bd_sf"/>
</dbReference>
<dbReference type="Pfam" id="PF01614">
    <property type="entry name" value="IclR_C"/>
    <property type="match status" value="1"/>
</dbReference>
<evidence type="ECO:0000313" key="8">
    <source>
        <dbReference type="Proteomes" id="UP001500897"/>
    </source>
</evidence>
<gene>
    <name evidence="7" type="ORF">GCM10009759_49500</name>
</gene>
<dbReference type="InterPro" id="IPR029016">
    <property type="entry name" value="GAF-like_dom_sf"/>
</dbReference>
<name>A0ABN2XBS4_9ACTN</name>
<dbReference type="EMBL" id="BAAANS010000036">
    <property type="protein sequence ID" value="GAA2109126.1"/>
    <property type="molecule type" value="Genomic_DNA"/>
</dbReference>
<evidence type="ECO:0000256" key="2">
    <source>
        <dbReference type="ARBA" id="ARBA00023125"/>
    </source>
</evidence>
<feature type="domain" description="HTH iclR-type" evidence="5">
    <location>
        <begin position="42"/>
        <end position="104"/>
    </location>
</feature>
<organism evidence="7 8">
    <name type="scientific">Kitasatospora saccharophila</name>
    <dbReference type="NCBI Taxonomy" id="407973"/>
    <lineage>
        <taxon>Bacteria</taxon>
        <taxon>Bacillati</taxon>
        <taxon>Actinomycetota</taxon>
        <taxon>Actinomycetes</taxon>
        <taxon>Kitasatosporales</taxon>
        <taxon>Streptomycetaceae</taxon>
        <taxon>Kitasatospora</taxon>
    </lineage>
</organism>
<dbReference type="Gene3D" id="1.10.10.10">
    <property type="entry name" value="Winged helix-like DNA-binding domain superfamily/Winged helix DNA-binding domain"/>
    <property type="match status" value="1"/>
</dbReference>
<dbReference type="Proteomes" id="UP001500897">
    <property type="component" value="Unassembled WGS sequence"/>
</dbReference>
<dbReference type="Gene3D" id="3.30.450.40">
    <property type="match status" value="1"/>
</dbReference>
<dbReference type="SMART" id="SM00346">
    <property type="entry name" value="HTH_ICLR"/>
    <property type="match status" value="1"/>
</dbReference>
<accession>A0ABN2XBS4</accession>
<dbReference type="SUPFAM" id="SSF55781">
    <property type="entry name" value="GAF domain-like"/>
    <property type="match status" value="1"/>
</dbReference>
<keyword evidence="3" id="KW-0804">Transcription</keyword>
<feature type="compositionally biased region" description="Basic and acidic residues" evidence="4">
    <location>
        <begin position="13"/>
        <end position="22"/>
    </location>
</feature>
<dbReference type="PANTHER" id="PTHR30136:SF24">
    <property type="entry name" value="HTH-TYPE TRANSCRIPTIONAL REPRESSOR ALLR"/>
    <property type="match status" value="1"/>
</dbReference>
<dbReference type="PROSITE" id="PS51077">
    <property type="entry name" value="HTH_ICLR"/>
    <property type="match status" value="1"/>
</dbReference>
<keyword evidence="8" id="KW-1185">Reference proteome</keyword>
<dbReference type="InterPro" id="IPR050707">
    <property type="entry name" value="HTH_MetabolicPath_Reg"/>
</dbReference>
<dbReference type="InterPro" id="IPR014757">
    <property type="entry name" value="Tscrpt_reg_IclR_C"/>
</dbReference>
<dbReference type="InterPro" id="IPR005471">
    <property type="entry name" value="Tscrpt_reg_IclR_N"/>
</dbReference>
<evidence type="ECO:0000259" key="6">
    <source>
        <dbReference type="PROSITE" id="PS51078"/>
    </source>
</evidence>
<dbReference type="PROSITE" id="PS51078">
    <property type="entry name" value="ICLR_ED"/>
    <property type="match status" value="1"/>
</dbReference>
<sequence>MPSPTNAARGGTHRGDTGRDGADQGGGPGPGPSGGPSGGAQVKSAVRTVELLEYFAGRPGMHSLAEVQEQTGYPKSSLYMLLRTLAELGWVETDATGTRYGIGVRALLVGSSYIDGDAVVAAARPALDVLAEDTGETIHLARLDGANVVYLATRQSQHSLRPFTRIGRRLPAHSTSHGKALLATLGDEAVRRLLPERLEPLTEHTHTDREELIRELAEVRARGYAVDREENTLGLRCFGVAIPYRTPARDAVSVSVPVARLTPGREQTIRDALFDARDRLTLATRHL</sequence>
<evidence type="ECO:0000259" key="5">
    <source>
        <dbReference type="PROSITE" id="PS51077"/>
    </source>
</evidence>
<protein>
    <submittedName>
        <fullName evidence="7">IclR family transcriptional regulator</fullName>
    </submittedName>
</protein>
<feature type="region of interest" description="Disordered" evidence="4">
    <location>
        <begin position="1"/>
        <end position="42"/>
    </location>
</feature>
<evidence type="ECO:0000256" key="3">
    <source>
        <dbReference type="ARBA" id="ARBA00023163"/>
    </source>
</evidence>
<reference evidence="7 8" key="1">
    <citation type="journal article" date="2019" name="Int. J. Syst. Evol. Microbiol.">
        <title>The Global Catalogue of Microorganisms (GCM) 10K type strain sequencing project: providing services to taxonomists for standard genome sequencing and annotation.</title>
        <authorList>
            <consortium name="The Broad Institute Genomics Platform"/>
            <consortium name="The Broad Institute Genome Sequencing Center for Infectious Disease"/>
            <person name="Wu L."/>
            <person name="Ma J."/>
        </authorList>
    </citation>
    <scope>NUCLEOTIDE SEQUENCE [LARGE SCALE GENOMIC DNA]</scope>
    <source>
        <strain evidence="7 8">JCM 14559</strain>
    </source>
</reference>
<feature type="domain" description="IclR-ED" evidence="6">
    <location>
        <begin position="105"/>
        <end position="287"/>
    </location>
</feature>
<keyword evidence="1" id="KW-0805">Transcription regulation</keyword>
<evidence type="ECO:0000313" key="7">
    <source>
        <dbReference type="EMBL" id="GAA2109126.1"/>
    </source>
</evidence>
<proteinExistence type="predicted"/>